<dbReference type="Proteomes" id="UP000765509">
    <property type="component" value="Unassembled WGS sequence"/>
</dbReference>
<sequence length="145" mass="17133">MNPISQPSSTKLRRRDWNVRLGHARDKTMLSFRRKHVPSLDPTSWQPFFCEVCVKGKCTHYQVQHWSDIPKDKALDLLFSDIMGPFNDNPLRYLHILTIHDNVSTYRFVFPLKTRKDAPAAILEKMKHLQVKLWNTLKVLHRDNV</sequence>
<accession>A0A9Q3BUD6</accession>
<proteinExistence type="predicted"/>
<dbReference type="AlphaFoldDB" id="A0A9Q3BUD6"/>
<keyword evidence="2" id="KW-1185">Reference proteome</keyword>
<protein>
    <submittedName>
        <fullName evidence="1">Uncharacterized protein</fullName>
    </submittedName>
</protein>
<evidence type="ECO:0000313" key="2">
    <source>
        <dbReference type="Proteomes" id="UP000765509"/>
    </source>
</evidence>
<dbReference type="EMBL" id="AVOT02003128">
    <property type="protein sequence ID" value="MBW0472559.1"/>
    <property type="molecule type" value="Genomic_DNA"/>
</dbReference>
<dbReference type="OrthoDB" id="7691805at2759"/>
<evidence type="ECO:0000313" key="1">
    <source>
        <dbReference type="EMBL" id="MBW0472559.1"/>
    </source>
</evidence>
<name>A0A9Q3BUD6_9BASI</name>
<organism evidence="1 2">
    <name type="scientific">Austropuccinia psidii MF-1</name>
    <dbReference type="NCBI Taxonomy" id="1389203"/>
    <lineage>
        <taxon>Eukaryota</taxon>
        <taxon>Fungi</taxon>
        <taxon>Dikarya</taxon>
        <taxon>Basidiomycota</taxon>
        <taxon>Pucciniomycotina</taxon>
        <taxon>Pucciniomycetes</taxon>
        <taxon>Pucciniales</taxon>
        <taxon>Sphaerophragmiaceae</taxon>
        <taxon>Austropuccinia</taxon>
    </lineage>
</organism>
<gene>
    <name evidence="1" type="ORF">O181_012274</name>
</gene>
<reference evidence="1" key="1">
    <citation type="submission" date="2021-03" db="EMBL/GenBank/DDBJ databases">
        <title>Draft genome sequence of rust myrtle Austropuccinia psidii MF-1, a brazilian biotype.</title>
        <authorList>
            <person name="Quecine M.C."/>
            <person name="Pachon D.M.R."/>
            <person name="Bonatelli M.L."/>
            <person name="Correr F.H."/>
            <person name="Franceschini L.M."/>
            <person name="Leite T.F."/>
            <person name="Margarido G.R.A."/>
            <person name="Almeida C.A."/>
            <person name="Ferrarezi J.A."/>
            <person name="Labate C.A."/>
        </authorList>
    </citation>
    <scope>NUCLEOTIDE SEQUENCE</scope>
    <source>
        <strain evidence="1">MF-1</strain>
    </source>
</reference>
<comment type="caution">
    <text evidence="1">The sequence shown here is derived from an EMBL/GenBank/DDBJ whole genome shotgun (WGS) entry which is preliminary data.</text>
</comment>